<accession>A0AAV8WMZ1</accession>
<dbReference type="Proteomes" id="UP001162156">
    <property type="component" value="Unassembled WGS sequence"/>
</dbReference>
<gene>
    <name evidence="1" type="ORF">NQ314_019956</name>
</gene>
<keyword evidence="2" id="KW-1185">Reference proteome</keyword>
<dbReference type="AlphaFoldDB" id="A0AAV8WMZ1"/>
<sequence length="122" mass="13990">MLSDAGRMLAEVHHAESESRRNLVSVDINRQFKDTLTNVSVDGWLFGENLEDRVQAAKALERSSADLKIAKTRSKIKRTYVQKASLNSRGLPLINQESVRQSRPVLQPLYKVEQNRSHYQRN</sequence>
<reference evidence="1" key="1">
    <citation type="journal article" date="2023" name="Insect Mol. Biol.">
        <title>Genome sequencing provides insights into the evolution of gene families encoding plant cell wall-degrading enzymes in longhorned beetles.</title>
        <authorList>
            <person name="Shin N.R."/>
            <person name="Okamura Y."/>
            <person name="Kirsch R."/>
            <person name="Pauchet Y."/>
        </authorList>
    </citation>
    <scope>NUCLEOTIDE SEQUENCE</scope>
    <source>
        <strain evidence="1">RBIC_L_NR</strain>
    </source>
</reference>
<organism evidence="1 2">
    <name type="scientific">Rhamnusium bicolor</name>
    <dbReference type="NCBI Taxonomy" id="1586634"/>
    <lineage>
        <taxon>Eukaryota</taxon>
        <taxon>Metazoa</taxon>
        <taxon>Ecdysozoa</taxon>
        <taxon>Arthropoda</taxon>
        <taxon>Hexapoda</taxon>
        <taxon>Insecta</taxon>
        <taxon>Pterygota</taxon>
        <taxon>Neoptera</taxon>
        <taxon>Endopterygota</taxon>
        <taxon>Coleoptera</taxon>
        <taxon>Polyphaga</taxon>
        <taxon>Cucujiformia</taxon>
        <taxon>Chrysomeloidea</taxon>
        <taxon>Cerambycidae</taxon>
        <taxon>Lepturinae</taxon>
        <taxon>Rhagiini</taxon>
        <taxon>Rhamnusium</taxon>
    </lineage>
</organism>
<dbReference type="EMBL" id="JANEYF010005599">
    <property type="protein sequence ID" value="KAJ8927561.1"/>
    <property type="molecule type" value="Genomic_DNA"/>
</dbReference>
<protein>
    <submittedName>
        <fullName evidence="1">Uncharacterized protein</fullName>
    </submittedName>
</protein>
<name>A0AAV8WMZ1_9CUCU</name>
<evidence type="ECO:0000313" key="1">
    <source>
        <dbReference type="EMBL" id="KAJ8927561.1"/>
    </source>
</evidence>
<proteinExistence type="predicted"/>
<evidence type="ECO:0000313" key="2">
    <source>
        <dbReference type="Proteomes" id="UP001162156"/>
    </source>
</evidence>
<comment type="caution">
    <text evidence="1">The sequence shown here is derived from an EMBL/GenBank/DDBJ whole genome shotgun (WGS) entry which is preliminary data.</text>
</comment>